<dbReference type="KEGG" id="pno:SNOG_11094"/>
<dbReference type="VEuPathDB" id="FungiDB:JI435_110940"/>
<proteinExistence type="predicted"/>
<evidence type="ECO:0000313" key="1">
    <source>
        <dbReference type="EMBL" id="QRD05182.1"/>
    </source>
</evidence>
<dbReference type="AlphaFoldDB" id="A0A7U2I8G8"/>
<keyword evidence="2" id="KW-1185">Reference proteome</keyword>
<evidence type="ECO:0000313" key="2">
    <source>
        <dbReference type="Proteomes" id="UP000663193"/>
    </source>
</evidence>
<dbReference type="EMBL" id="CP069040">
    <property type="protein sequence ID" value="QRD05182.1"/>
    <property type="molecule type" value="Genomic_DNA"/>
</dbReference>
<dbReference type="RefSeq" id="XP_001801344.1">
    <property type="nucleotide sequence ID" value="XM_001801292.1"/>
</dbReference>
<organism evidence="1 2">
    <name type="scientific">Phaeosphaeria nodorum (strain SN15 / ATCC MYA-4574 / FGSC 10173)</name>
    <name type="common">Glume blotch fungus</name>
    <name type="synonym">Parastagonospora nodorum</name>
    <dbReference type="NCBI Taxonomy" id="321614"/>
    <lineage>
        <taxon>Eukaryota</taxon>
        <taxon>Fungi</taxon>
        <taxon>Dikarya</taxon>
        <taxon>Ascomycota</taxon>
        <taxon>Pezizomycotina</taxon>
        <taxon>Dothideomycetes</taxon>
        <taxon>Pleosporomycetidae</taxon>
        <taxon>Pleosporales</taxon>
        <taxon>Pleosporineae</taxon>
        <taxon>Phaeosphaeriaceae</taxon>
        <taxon>Parastagonospora</taxon>
    </lineage>
</organism>
<gene>
    <name evidence="1" type="ORF">JI435_110940</name>
</gene>
<accession>A0A7U2I8G8</accession>
<sequence>MSDNMDHTHNPCAHALVRISSDINLPQIAHAVEDTQMQDAPVITPKPQRTLEEEKCHRLWRHVQKVQQAFNTQPYTGEYHHGPKTRLLFAKGINSATDLLNLEALSLVICNDRPDIESTLLEPLAQVHKPILRLHCMGTIRRKDHDICAVSLIEAFLNDLEGMHTLRMGEIAVSWDHRSEYAKRKDTDGPASLSLMGDVYQLPNVTPQDFNRRSVIRPTAGGGNNFANFFEAPVNPSRPRIVTAKTDDGLRGIVRLEACQMGVATVPELVLAVSRIMKGKLLPYMFEDPFYVECGFGKVEWMEVVAELGHSEEEG</sequence>
<dbReference type="Proteomes" id="UP000663193">
    <property type="component" value="Chromosome 18"/>
</dbReference>
<protein>
    <submittedName>
        <fullName evidence="1">Uncharacterized protein</fullName>
    </submittedName>
</protein>
<reference evidence="2" key="1">
    <citation type="journal article" date="2021" name="BMC Genomics">
        <title>Chromosome-level genome assembly and manually-curated proteome of model necrotroph Parastagonospora nodorum Sn15 reveals a genome-wide trove of candidate effector homologs, and redundancy of virulence-related functions within an accessory chromosome.</title>
        <authorList>
            <person name="Bertazzoni S."/>
            <person name="Jones D.A.B."/>
            <person name="Phan H.T."/>
            <person name="Tan K.-C."/>
            <person name="Hane J.K."/>
        </authorList>
    </citation>
    <scope>NUCLEOTIDE SEQUENCE [LARGE SCALE GENOMIC DNA]</scope>
    <source>
        <strain evidence="2">SN15 / ATCC MYA-4574 / FGSC 10173)</strain>
    </source>
</reference>
<name>A0A7U2I8G8_PHANO</name>